<dbReference type="EMBL" id="CAICTM010001896">
    <property type="protein sequence ID" value="CAB9526837.1"/>
    <property type="molecule type" value="Genomic_DNA"/>
</dbReference>
<evidence type="ECO:0000259" key="1">
    <source>
        <dbReference type="SMART" id="SM00829"/>
    </source>
</evidence>
<reference evidence="2" key="1">
    <citation type="submission" date="2020-06" db="EMBL/GenBank/DDBJ databases">
        <authorList>
            <consortium name="Plant Systems Biology data submission"/>
        </authorList>
    </citation>
    <scope>NUCLEOTIDE SEQUENCE</scope>
    <source>
        <strain evidence="2">D6</strain>
    </source>
</reference>
<protein>
    <submittedName>
        <fullName evidence="2">Reticulon-4-interacting protein 1, mitochondrial</fullName>
    </submittedName>
</protein>
<feature type="domain" description="Enoyl reductase (ER)" evidence="1">
    <location>
        <begin position="10"/>
        <end position="316"/>
    </location>
</feature>
<dbReference type="SUPFAM" id="SSF51735">
    <property type="entry name" value="NAD(P)-binding Rossmann-fold domains"/>
    <property type="match status" value="1"/>
</dbReference>
<dbReference type="Gene3D" id="3.90.180.10">
    <property type="entry name" value="Medium-chain alcohol dehydrogenases, catalytic domain"/>
    <property type="match status" value="1"/>
</dbReference>
<dbReference type="InterPro" id="IPR002364">
    <property type="entry name" value="Quin_OxRdtase/zeta-crystal_CS"/>
</dbReference>
<dbReference type="InterPro" id="IPR036291">
    <property type="entry name" value="NAD(P)-bd_dom_sf"/>
</dbReference>
<dbReference type="AlphaFoldDB" id="A0A9N8ERM8"/>
<dbReference type="Pfam" id="PF08240">
    <property type="entry name" value="ADH_N"/>
    <property type="match status" value="1"/>
</dbReference>
<sequence length="323" mass="34801">MKATQFKFGGAYSTVEIPKPTPANDEVLVKVIYSALDTAHDACINKEMMGYFTHALKEPLYLGYHYSGIIEATGSDVNDIAKGAEVFGHLQYEPSQVQGSLAEYITVKRSDCAIKPSNVPHATAAASTTEAITALQAIRDFGGFQKGQRVLINGAGGGVGSAAVQIAKALGASHITAICGTKDVAQVRSWGADRVLDRTTSPNYVKNLVEEEAQYDVILDAPNMLPPGGTRLLAPKGTIVNTIPTLTFLWNKIKFLFRSKNAGFVECHSKEEDLALIGKWLDEGDLTIPIDSTFPINEMDAAMKKQAGKKKGRVVIKVADGWK</sequence>
<dbReference type="InterPro" id="IPR013154">
    <property type="entry name" value="ADH-like_N"/>
</dbReference>
<evidence type="ECO:0000313" key="2">
    <source>
        <dbReference type="EMBL" id="CAB9526837.1"/>
    </source>
</evidence>
<dbReference type="InterPro" id="IPR020843">
    <property type="entry name" value="ER"/>
</dbReference>
<keyword evidence="3" id="KW-1185">Reference proteome</keyword>
<dbReference type="OrthoDB" id="76344at2759"/>
<dbReference type="Pfam" id="PF13602">
    <property type="entry name" value="ADH_zinc_N_2"/>
    <property type="match status" value="1"/>
</dbReference>
<dbReference type="PANTHER" id="PTHR44013:SF1">
    <property type="entry name" value="ZINC-TYPE ALCOHOL DEHYDROGENASE-LIKE PROTEIN C16A3.02C"/>
    <property type="match status" value="1"/>
</dbReference>
<dbReference type="PANTHER" id="PTHR44013">
    <property type="entry name" value="ZINC-TYPE ALCOHOL DEHYDROGENASE-LIKE PROTEIN C16A3.02C"/>
    <property type="match status" value="1"/>
</dbReference>
<dbReference type="InterPro" id="IPR011032">
    <property type="entry name" value="GroES-like_sf"/>
</dbReference>
<dbReference type="SMART" id="SM00829">
    <property type="entry name" value="PKS_ER"/>
    <property type="match status" value="1"/>
</dbReference>
<proteinExistence type="predicted"/>
<name>A0A9N8ERM8_9STRA</name>
<dbReference type="Proteomes" id="UP001153069">
    <property type="component" value="Unassembled WGS sequence"/>
</dbReference>
<organism evidence="2 3">
    <name type="scientific">Seminavis robusta</name>
    <dbReference type="NCBI Taxonomy" id="568900"/>
    <lineage>
        <taxon>Eukaryota</taxon>
        <taxon>Sar</taxon>
        <taxon>Stramenopiles</taxon>
        <taxon>Ochrophyta</taxon>
        <taxon>Bacillariophyta</taxon>
        <taxon>Bacillariophyceae</taxon>
        <taxon>Bacillariophycidae</taxon>
        <taxon>Naviculales</taxon>
        <taxon>Naviculaceae</taxon>
        <taxon>Seminavis</taxon>
    </lineage>
</organism>
<dbReference type="Gene3D" id="3.40.50.720">
    <property type="entry name" value="NAD(P)-binding Rossmann-like Domain"/>
    <property type="match status" value="1"/>
</dbReference>
<evidence type="ECO:0000313" key="3">
    <source>
        <dbReference type="Proteomes" id="UP001153069"/>
    </source>
</evidence>
<comment type="caution">
    <text evidence="2">The sequence shown here is derived from an EMBL/GenBank/DDBJ whole genome shotgun (WGS) entry which is preliminary data.</text>
</comment>
<dbReference type="GO" id="GO:0008270">
    <property type="term" value="F:zinc ion binding"/>
    <property type="evidence" value="ECO:0007669"/>
    <property type="project" value="InterPro"/>
</dbReference>
<dbReference type="SUPFAM" id="SSF50129">
    <property type="entry name" value="GroES-like"/>
    <property type="match status" value="1"/>
</dbReference>
<dbReference type="GO" id="GO:0016491">
    <property type="term" value="F:oxidoreductase activity"/>
    <property type="evidence" value="ECO:0007669"/>
    <property type="project" value="InterPro"/>
</dbReference>
<dbReference type="CDD" id="cd08267">
    <property type="entry name" value="MDR1"/>
    <property type="match status" value="1"/>
</dbReference>
<accession>A0A9N8ERM8</accession>
<gene>
    <name evidence="2" type="ORF">SEMRO_1898_G304150.1</name>
</gene>
<dbReference type="PROSITE" id="PS01162">
    <property type="entry name" value="QOR_ZETA_CRYSTAL"/>
    <property type="match status" value="1"/>
</dbReference>
<dbReference type="InterPro" id="IPR052733">
    <property type="entry name" value="Chloroplast_QOR"/>
</dbReference>